<evidence type="ECO:0000256" key="9">
    <source>
        <dbReference type="ARBA" id="ARBA00023180"/>
    </source>
</evidence>
<dbReference type="RefSeq" id="XP_015261888.1">
    <property type="nucleotide sequence ID" value="XM_015406402.1"/>
</dbReference>
<proteinExistence type="inferred from homology"/>
<sequence length="408" mass="45630">MCCLSLLSGLSAEAHKKMGNKQEKIPEGKGPYSVGCTDLMTGPGIQGSFLRLYYPSQNDTSCEDTVWIPKKEYYYGLCDFMNVCRTMGQFVLSRYVGPMTCPAKWDAAFKPGERYPLIIFSHGLGAFRTLYSTICIEMASRGFVVASVEHRDQSASATYYYKEKPSPEVKGAAAELQEEWMYYRKSKPSEEDTALRRKQVQQRAEECTRALDLLLGIGSGKQAENLLPLNFDWTRVKDSIDGHRIAVMGHSFGAATAIETLSKDTRFKCGVALDAWMLPLSDEVYDRVHQPVLLINSEKFQWAANLLEMQKLASANRETKMITIKGTVHQSFTDFTFLSGSIVGKIFKLRGELDPNVAIDTSNEASLAFLQKHLGLHKDFDQWDQLVEGKGPNVIPGTNVELPPSTKQ</sequence>
<evidence type="ECO:0000313" key="12">
    <source>
        <dbReference type="Proteomes" id="UP000694871"/>
    </source>
</evidence>
<comment type="catalytic activity">
    <reaction evidence="11">
        <text>a 1-O-alkyl-2-acetyl-sn-glycero-3-phosphocholine + H2O = a 1-O-alkyl-sn-glycero-3-phosphocholine + acetate + H(+)</text>
        <dbReference type="Rhea" id="RHEA:17777"/>
        <dbReference type="ChEBI" id="CHEBI:15377"/>
        <dbReference type="ChEBI" id="CHEBI:15378"/>
        <dbReference type="ChEBI" id="CHEBI:30089"/>
        <dbReference type="ChEBI" id="CHEBI:30909"/>
        <dbReference type="ChEBI" id="CHEBI:36707"/>
        <dbReference type="EC" id="3.1.1.47"/>
    </reaction>
</comment>
<reference evidence="13" key="1">
    <citation type="submission" date="2025-08" db="UniProtKB">
        <authorList>
            <consortium name="RefSeq"/>
        </authorList>
    </citation>
    <scope>IDENTIFICATION</scope>
</reference>
<evidence type="ECO:0000256" key="10">
    <source>
        <dbReference type="ARBA" id="ARBA00041198"/>
    </source>
</evidence>
<evidence type="ECO:0000256" key="11">
    <source>
        <dbReference type="PIRNR" id="PIRNR018169"/>
    </source>
</evidence>
<organism evidence="12 13">
    <name type="scientific">Gekko japonicus</name>
    <name type="common">Schlegel's Japanese gecko</name>
    <dbReference type="NCBI Taxonomy" id="146911"/>
    <lineage>
        <taxon>Eukaryota</taxon>
        <taxon>Metazoa</taxon>
        <taxon>Chordata</taxon>
        <taxon>Craniata</taxon>
        <taxon>Vertebrata</taxon>
        <taxon>Euteleostomi</taxon>
        <taxon>Lepidosauria</taxon>
        <taxon>Squamata</taxon>
        <taxon>Bifurcata</taxon>
        <taxon>Gekkota</taxon>
        <taxon>Gekkonidae</taxon>
        <taxon>Gekkoninae</taxon>
        <taxon>Gekko</taxon>
    </lineage>
</organism>
<keyword evidence="7 11" id="KW-0442">Lipid degradation</keyword>
<protein>
    <recommendedName>
        <fullName evidence="10 11">Platelet-activating factor acetylhydrolase</fullName>
        <ecNumber evidence="3 11">3.1.1.47</ecNumber>
    </recommendedName>
</protein>
<dbReference type="PANTHER" id="PTHR10272">
    <property type="entry name" value="PLATELET-ACTIVATING FACTOR ACETYLHYDROLASE"/>
    <property type="match status" value="1"/>
</dbReference>
<keyword evidence="12" id="KW-1185">Reference proteome</keyword>
<evidence type="ECO:0000256" key="1">
    <source>
        <dbReference type="ARBA" id="ARBA00004239"/>
    </source>
</evidence>
<dbReference type="GeneID" id="107106279"/>
<evidence type="ECO:0000256" key="3">
    <source>
        <dbReference type="ARBA" id="ARBA00013201"/>
    </source>
</evidence>
<evidence type="ECO:0000256" key="8">
    <source>
        <dbReference type="ARBA" id="ARBA00023098"/>
    </source>
</evidence>
<keyword evidence="4" id="KW-0964">Secreted</keyword>
<keyword evidence="8 11" id="KW-0443">Lipid metabolism</keyword>
<comment type="similarity">
    <text evidence="2">Belongs to the AB hydrolase superfamily. Lipase family.</text>
</comment>
<keyword evidence="6 11" id="KW-0378">Hydrolase</keyword>
<comment type="subcellular location">
    <subcellularLocation>
        <location evidence="1">Secreted</location>
        <location evidence="1">Extracellular space</location>
    </subcellularLocation>
</comment>
<gene>
    <name evidence="13" type="primary">PLA2G7</name>
</gene>
<evidence type="ECO:0000256" key="5">
    <source>
        <dbReference type="ARBA" id="ARBA00022729"/>
    </source>
</evidence>
<dbReference type="Gene3D" id="3.40.50.1820">
    <property type="entry name" value="alpha/beta hydrolase"/>
    <property type="match status" value="1"/>
</dbReference>
<dbReference type="SUPFAM" id="SSF53474">
    <property type="entry name" value="alpha/beta-Hydrolases"/>
    <property type="match status" value="1"/>
</dbReference>
<evidence type="ECO:0000256" key="2">
    <source>
        <dbReference type="ARBA" id="ARBA00010701"/>
    </source>
</evidence>
<dbReference type="InterPro" id="IPR029058">
    <property type="entry name" value="AB_hydrolase_fold"/>
</dbReference>
<dbReference type="EC" id="3.1.1.47" evidence="3 11"/>
<dbReference type="InterPro" id="IPR016715">
    <property type="entry name" value="PAF_acetylhydro_eukaryote"/>
</dbReference>
<dbReference type="Proteomes" id="UP000694871">
    <property type="component" value="Unplaced"/>
</dbReference>
<evidence type="ECO:0000313" key="13">
    <source>
        <dbReference type="RefSeq" id="XP_015261888.1"/>
    </source>
</evidence>
<dbReference type="PIRSF" id="PIRSF018169">
    <property type="entry name" value="PAF_acetylhydrolase"/>
    <property type="match status" value="1"/>
</dbReference>
<dbReference type="PANTHER" id="PTHR10272:SF12">
    <property type="entry name" value="PLATELET-ACTIVATING FACTOR ACETYLHYDROLASE"/>
    <property type="match status" value="1"/>
</dbReference>
<evidence type="ECO:0000256" key="4">
    <source>
        <dbReference type="ARBA" id="ARBA00022525"/>
    </source>
</evidence>
<keyword evidence="9" id="KW-0325">Glycoprotein</keyword>
<dbReference type="Pfam" id="PF03403">
    <property type="entry name" value="PAF-AH_p_II"/>
    <property type="match status" value="1"/>
</dbReference>
<evidence type="ECO:0000256" key="7">
    <source>
        <dbReference type="ARBA" id="ARBA00022963"/>
    </source>
</evidence>
<keyword evidence="5" id="KW-0732">Signal</keyword>
<accession>A0ABM1JKA1</accession>
<evidence type="ECO:0000256" key="6">
    <source>
        <dbReference type="ARBA" id="ARBA00022801"/>
    </source>
</evidence>
<name>A0ABM1JKA1_GEKJA</name>